<dbReference type="PANTHER" id="PTHR12790">
    <property type="entry name" value="TRANSCRIPTION INITIATION FACTOR IA RRN3"/>
    <property type="match status" value="1"/>
</dbReference>
<reference evidence="3 4" key="1">
    <citation type="submission" date="2021-03" db="EMBL/GenBank/DDBJ databases">
        <authorList>
            <person name="King G.J."/>
            <person name="Bancroft I."/>
            <person name="Baten A."/>
            <person name="Bloomfield J."/>
            <person name="Borpatragohain P."/>
            <person name="He Z."/>
            <person name="Irish N."/>
            <person name="Irwin J."/>
            <person name="Liu K."/>
            <person name="Mauleon R.P."/>
            <person name="Moore J."/>
            <person name="Morris R."/>
            <person name="Ostergaard L."/>
            <person name="Wang B."/>
            <person name="Wells R."/>
        </authorList>
    </citation>
    <scope>NUCLEOTIDE SEQUENCE [LARGE SCALE GENOMIC DNA]</scope>
    <source>
        <strain evidence="3">R-o-18</strain>
        <tissue evidence="3">Leaf</tissue>
    </source>
</reference>
<sequence>MGASEVLTDPSSLYDVGNGEYSDTYTMLTVRNALASVQNGESDRYEELVQSMQIIKGADHAVWADLVTILNALSGSVACIDIIHHRKLLSSVFGMSLWDLKPHVMEALAATSGKYLDSCLNMLIGHFIPPRWVIDRLSQRRVIDQKTDVLSQVHGAILKITLLVPLAPSRLLPMLAQQMPKINKKDNVVVIYVENLFKLESSPIGQVGSSMIFMMVMERLRDLDLEIDWDDILQDDSSRGMFDMELEDAMNEGEENTSGGNVVFESLDKLMVISFDHLESCNLDGRLDQVFEKLFGAFENFILNTYKSKVSQFLMFYACSLDPENCGVKFATSYLARGKFLPVSYVATMLKRLVDECADYCRTCNDDIRPEAHQIFYSGCQAIMYVLCFRMRSILNVPLFRSQLRPLESILMHRLNPLMVCLPSVVAEFLKQAKAGGMFVVSDAFIFDDLLESELSRAFGGPERLDTFFPFDSCLLKSSNSYISPNFIYWSMVRPTYEEDDDDEEDAEIIVNGDEESDEEEEEGDLDYSMNKMSITPKHSFKNKMERDRLLKMPSMIRPSISPQSF</sequence>
<accession>A0ABQ7MTR2</accession>
<organism evidence="3 4">
    <name type="scientific">Brassica rapa subsp. trilocularis</name>
    <dbReference type="NCBI Taxonomy" id="1813537"/>
    <lineage>
        <taxon>Eukaryota</taxon>
        <taxon>Viridiplantae</taxon>
        <taxon>Streptophyta</taxon>
        <taxon>Embryophyta</taxon>
        <taxon>Tracheophyta</taxon>
        <taxon>Spermatophyta</taxon>
        <taxon>Magnoliopsida</taxon>
        <taxon>eudicotyledons</taxon>
        <taxon>Gunneridae</taxon>
        <taxon>Pentapetalae</taxon>
        <taxon>rosids</taxon>
        <taxon>malvids</taxon>
        <taxon>Brassicales</taxon>
        <taxon>Brassicaceae</taxon>
        <taxon>Brassiceae</taxon>
        <taxon>Brassica</taxon>
    </lineage>
</organism>
<dbReference type="InterPro" id="IPR007991">
    <property type="entry name" value="RNA_pol_I_trans_ini_fac_RRN3"/>
</dbReference>
<comment type="caution">
    <text evidence="3">The sequence shown here is derived from an EMBL/GenBank/DDBJ whole genome shotgun (WGS) entry which is preliminary data.</text>
</comment>
<evidence type="ECO:0000256" key="2">
    <source>
        <dbReference type="SAM" id="MobiDB-lite"/>
    </source>
</evidence>
<dbReference type="EMBL" id="JADBGQ010000004">
    <property type="protein sequence ID" value="KAG5401975.1"/>
    <property type="molecule type" value="Genomic_DNA"/>
</dbReference>
<evidence type="ECO:0000313" key="4">
    <source>
        <dbReference type="Proteomes" id="UP000823674"/>
    </source>
</evidence>
<keyword evidence="4" id="KW-1185">Reference proteome</keyword>
<dbReference type="Pfam" id="PF05327">
    <property type="entry name" value="RRN3"/>
    <property type="match status" value="1"/>
</dbReference>
<dbReference type="Proteomes" id="UP000823674">
    <property type="component" value="Chromosome A04"/>
</dbReference>
<gene>
    <name evidence="3" type="primary">A04p032190.1_BraROA</name>
    <name evidence="3" type="ORF">IGI04_016582</name>
</gene>
<protein>
    <recommendedName>
        <fullName evidence="5">RNA polymerase I-specific transcription initiation factor RRN3</fullName>
    </recommendedName>
</protein>
<comment type="similarity">
    <text evidence="1">Belongs to the RRN3 family.</text>
</comment>
<evidence type="ECO:0000313" key="3">
    <source>
        <dbReference type="EMBL" id="KAG5401975.1"/>
    </source>
</evidence>
<feature type="compositionally biased region" description="Acidic residues" evidence="2">
    <location>
        <begin position="510"/>
        <end position="526"/>
    </location>
</feature>
<name>A0ABQ7MTR2_BRACM</name>
<dbReference type="PANTHER" id="PTHR12790:SF0">
    <property type="entry name" value="RNA POLYMERASE I-SPECIFIC TRANSCRIPTION INITIATION FACTOR RRN3-RELATED"/>
    <property type="match status" value="1"/>
</dbReference>
<feature type="region of interest" description="Disordered" evidence="2">
    <location>
        <begin position="510"/>
        <end position="529"/>
    </location>
</feature>
<evidence type="ECO:0008006" key="5">
    <source>
        <dbReference type="Google" id="ProtNLM"/>
    </source>
</evidence>
<proteinExistence type="inferred from homology"/>
<evidence type="ECO:0000256" key="1">
    <source>
        <dbReference type="ARBA" id="ARBA00010098"/>
    </source>
</evidence>